<dbReference type="Gene3D" id="1.10.10.60">
    <property type="entry name" value="Homeodomain-like"/>
    <property type="match status" value="2"/>
</dbReference>
<dbReference type="InterPro" id="IPR009057">
    <property type="entry name" value="Homeodomain-like_sf"/>
</dbReference>
<evidence type="ECO:0000256" key="3">
    <source>
        <dbReference type="ARBA" id="ARBA00023163"/>
    </source>
</evidence>
<name>A0A1M6LYR9_9FIRM</name>
<dbReference type="PRINTS" id="PR00032">
    <property type="entry name" value="HTHARAC"/>
</dbReference>
<reference evidence="5 6" key="1">
    <citation type="submission" date="2016-11" db="EMBL/GenBank/DDBJ databases">
        <authorList>
            <person name="Jaros S."/>
            <person name="Januszkiewicz K."/>
            <person name="Wedrychowicz H."/>
        </authorList>
    </citation>
    <scope>NUCLEOTIDE SEQUENCE [LARGE SCALE GENOMIC DNA]</scope>
    <source>
        <strain evidence="5 6">DSM 15929</strain>
    </source>
</reference>
<dbReference type="AlphaFoldDB" id="A0A1M6LYR9"/>
<protein>
    <submittedName>
        <fullName evidence="5">AraC-type DNA-binding protein</fullName>
    </submittedName>
</protein>
<dbReference type="RefSeq" id="WP_073273142.1">
    <property type="nucleotide sequence ID" value="NZ_FRAC01000007.1"/>
</dbReference>
<dbReference type="PANTHER" id="PTHR47504">
    <property type="entry name" value="RIGHT ORIGIN-BINDING PROTEIN"/>
    <property type="match status" value="1"/>
</dbReference>
<proteinExistence type="predicted"/>
<evidence type="ECO:0000256" key="2">
    <source>
        <dbReference type="ARBA" id="ARBA00023125"/>
    </source>
</evidence>
<evidence type="ECO:0000256" key="1">
    <source>
        <dbReference type="ARBA" id="ARBA00023015"/>
    </source>
</evidence>
<keyword evidence="2 5" id="KW-0238">DNA-binding</keyword>
<keyword evidence="3" id="KW-0804">Transcription</keyword>
<accession>A0A1M6LYR9</accession>
<gene>
    <name evidence="5" type="ORF">SAMN02745136_00769</name>
</gene>
<keyword evidence="1" id="KW-0805">Transcription regulation</keyword>
<dbReference type="Pfam" id="PF12833">
    <property type="entry name" value="HTH_18"/>
    <property type="match status" value="1"/>
</dbReference>
<sequence>MKIDYVKKIEQCISYIEDNLTHKVHIDDVLENTHYSYPHFHRIFMDIVGEPMTTYIRKRKLSCAAVELINTKKTIVDIALDYNFSSQQTFNRAFTGYFGISPLKYRKIGMLDDLYKPFAFTDCFFEDLIPISVSIERLQPMKVASYHSYNGNIIVKNSRQEQDTLVSKAWGNLVRWQMSYLFQ</sequence>
<organism evidence="5 6">
    <name type="scientific">Anaerocolumna jejuensis DSM 15929</name>
    <dbReference type="NCBI Taxonomy" id="1121322"/>
    <lineage>
        <taxon>Bacteria</taxon>
        <taxon>Bacillati</taxon>
        <taxon>Bacillota</taxon>
        <taxon>Clostridia</taxon>
        <taxon>Lachnospirales</taxon>
        <taxon>Lachnospiraceae</taxon>
        <taxon>Anaerocolumna</taxon>
    </lineage>
</organism>
<dbReference type="GO" id="GO:0043565">
    <property type="term" value="F:sequence-specific DNA binding"/>
    <property type="evidence" value="ECO:0007669"/>
    <property type="project" value="InterPro"/>
</dbReference>
<dbReference type="OrthoDB" id="8365150at2"/>
<feature type="domain" description="HTH araC/xylS-type" evidence="4">
    <location>
        <begin position="10"/>
        <end position="108"/>
    </location>
</feature>
<dbReference type="Proteomes" id="UP000184386">
    <property type="component" value="Unassembled WGS sequence"/>
</dbReference>
<dbReference type="InterPro" id="IPR020449">
    <property type="entry name" value="Tscrpt_reg_AraC-type_HTH"/>
</dbReference>
<dbReference type="EMBL" id="FRAC01000007">
    <property type="protein sequence ID" value="SHJ76369.1"/>
    <property type="molecule type" value="Genomic_DNA"/>
</dbReference>
<keyword evidence="6" id="KW-1185">Reference proteome</keyword>
<dbReference type="SUPFAM" id="SSF46689">
    <property type="entry name" value="Homeodomain-like"/>
    <property type="match status" value="2"/>
</dbReference>
<dbReference type="InterPro" id="IPR018060">
    <property type="entry name" value="HTH_AraC"/>
</dbReference>
<dbReference type="STRING" id="1121322.SAMN02745136_00769"/>
<dbReference type="PROSITE" id="PS01124">
    <property type="entry name" value="HTH_ARAC_FAMILY_2"/>
    <property type="match status" value="1"/>
</dbReference>
<evidence type="ECO:0000313" key="5">
    <source>
        <dbReference type="EMBL" id="SHJ76369.1"/>
    </source>
</evidence>
<dbReference type="SMART" id="SM00342">
    <property type="entry name" value="HTH_ARAC"/>
    <property type="match status" value="1"/>
</dbReference>
<dbReference type="PANTHER" id="PTHR47504:SF5">
    <property type="entry name" value="RIGHT ORIGIN-BINDING PROTEIN"/>
    <property type="match status" value="1"/>
</dbReference>
<evidence type="ECO:0000313" key="6">
    <source>
        <dbReference type="Proteomes" id="UP000184386"/>
    </source>
</evidence>
<dbReference type="InterPro" id="IPR050959">
    <property type="entry name" value="MarA-like"/>
</dbReference>
<evidence type="ECO:0000259" key="4">
    <source>
        <dbReference type="PROSITE" id="PS01124"/>
    </source>
</evidence>
<dbReference type="GO" id="GO:0003700">
    <property type="term" value="F:DNA-binding transcription factor activity"/>
    <property type="evidence" value="ECO:0007669"/>
    <property type="project" value="InterPro"/>
</dbReference>